<dbReference type="EMBL" id="FNOP01000002">
    <property type="protein sequence ID" value="SDW55021.1"/>
    <property type="molecule type" value="Genomic_DNA"/>
</dbReference>
<dbReference type="Proteomes" id="UP000441455">
    <property type="component" value="Unassembled WGS sequence"/>
</dbReference>
<proteinExistence type="predicted"/>
<dbReference type="GeneID" id="78334597"/>
<sequence>MWQEILRKLFETSRWRIIGASVGLVVGILFLLLGFFRAVFLLFCIGLGFYIGYKMDAGEDLVDLLDNLLPPYHK</sequence>
<organism evidence="2 5">
    <name type="scientific">Acidaminococcus fermentans</name>
    <dbReference type="NCBI Taxonomy" id="905"/>
    <lineage>
        <taxon>Bacteria</taxon>
        <taxon>Bacillati</taxon>
        <taxon>Bacillota</taxon>
        <taxon>Negativicutes</taxon>
        <taxon>Acidaminococcales</taxon>
        <taxon>Acidaminococcaceae</taxon>
        <taxon>Acidaminococcus</taxon>
    </lineage>
</organism>
<gene>
    <name evidence="2" type="ORF">FX155_06740</name>
    <name evidence="3" type="ORF">SAMN05216495_102200</name>
</gene>
<keyword evidence="1" id="KW-1133">Transmembrane helix</keyword>
<reference evidence="3 4" key="1">
    <citation type="submission" date="2016-10" db="EMBL/GenBank/DDBJ databases">
        <authorList>
            <person name="Varghese N."/>
            <person name="Submissions S."/>
        </authorList>
    </citation>
    <scope>NUCLEOTIDE SEQUENCE [LARGE SCALE GENOMIC DNA]</scope>
    <source>
        <strain evidence="3 4">WCC6</strain>
    </source>
</reference>
<evidence type="ECO:0000313" key="4">
    <source>
        <dbReference type="Proteomes" id="UP000182379"/>
    </source>
</evidence>
<dbReference type="EMBL" id="VULN01000008">
    <property type="protein sequence ID" value="MSS82289.1"/>
    <property type="molecule type" value="Genomic_DNA"/>
</dbReference>
<keyword evidence="1" id="KW-0472">Membrane</keyword>
<dbReference type="RefSeq" id="WP_012938222.1">
    <property type="nucleotide sequence ID" value="NZ_CALAKB010000007.1"/>
</dbReference>
<dbReference type="AlphaFoldDB" id="A0A1I5IEK8"/>
<evidence type="ECO:0000256" key="1">
    <source>
        <dbReference type="SAM" id="Phobius"/>
    </source>
</evidence>
<feature type="transmembrane region" description="Helical" evidence="1">
    <location>
        <begin position="21"/>
        <end position="51"/>
    </location>
</feature>
<reference evidence="2 5" key="2">
    <citation type="submission" date="2019-08" db="EMBL/GenBank/DDBJ databases">
        <title>In-depth cultivation of the pig gut microbiome towards novel bacterial diversity and tailored functional studies.</title>
        <authorList>
            <person name="Wylensek D."/>
            <person name="Hitch T.C.A."/>
            <person name="Clavel T."/>
        </authorList>
    </citation>
    <scope>NUCLEOTIDE SEQUENCE [LARGE SCALE GENOMIC DNA]</scope>
    <source>
        <strain evidence="2 5">WCA-389-WT-5B</strain>
    </source>
</reference>
<protein>
    <submittedName>
        <fullName evidence="2">DUF2273 domain-containing protein</fullName>
    </submittedName>
</protein>
<evidence type="ECO:0000313" key="2">
    <source>
        <dbReference type="EMBL" id="MSS82289.1"/>
    </source>
</evidence>
<evidence type="ECO:0000313" key="5">
    <source>
        <dbReference type="Proteomes" id="UP000441455"/>
    </source>
</evidence>
<comment type="caution">
    <text evidence="2">The sequence shown here is derived from an EMBL/GenBank/DDBJ whole genome shotgun (WGS) entry which is preliminary data.</text>
</comment>
<evidence type="ECO:0000313" key="3">
    <source>
        <dbReference type="EMBL" id="SDW55021.1"/>
    </source>
</evidence>
<dbReference type="Proteomes" id="UP000182379">
    <property type="component" value="Unassembled WGS sequence"/>
</dbReference>
<name>A0A1I5IEK8_ACIFE</name>
<dbReference type="OMA" id="FFQTVFI"/>
<dbReference type="Pfam" id="PF10031">
    <property type="entry name" value="DUF2273"/>
    <property type="match status" value="1"/>
</dbReference>
<accession>A0A1I5IEK8</accession>
<keyword evidence="1" id="KW-0812">Transmembrane</keyword>
<dbReference type="InterPro" id="IPR018730">
    <property type="entry name" value="DUF2273"/>
</dbReference>